<accession>A0A5C8HLQ1</accession>
<evidence type="ECO:0000256" key="1">
    <source>
        <dbReference type="SAM" id="Phobius"/>
    </source>
</evidence>
<keyword evidence="1" id="KW-0472">Membrane</keyword>
<evidence type="ECO:0000313" key="3">
    <source>
        <dbReference type="Proteomes" id="UP000321196"/>
    </source>
</evidence>
<protein>
    <recommendedName>
        <fullName evidence="4">CU044_5270 family protein</fullName>
    </recommendedName>
</protein>
<gene>
    <name evidence="2" type="ORF">FVP60_10515</name>
</gene>
<organism evidence="2 3">
    <name type="scientific">Microbacterium mitrae</name>
    <dbReference type="NCBI Taxonomy" id="664640"/>
    <lineage>
        <taxon>Bacteria</taxon>
        <taxon>Bacillati</taxon>
        <taxon>Actinomycetota</taxon>
        <taxon>Actinomycetes</taxon>
        <taxon>Micrococcales</taxon>
        <taxon>Microbacteriaceae</taxon>
        <taxon>Microbacterium</taxon>
    </lineage>
</organism>
<proteinExistence type="predicted"/>
<keyword evidence="1" id="KW-0812">Transmembrane</keyword>
<dbReference type="AlphaFoldDB" id="A0A5C8HLQ1"/>
<comment type="caution">
    <text evidence="2">The sequence shown here is derived from an EMBL/GenBank/DDBJ whole genome shotgun (WGS) entry which is preliminary data.</text>
</comment>
<sequence length="339" mass="36347">MNQLDLVRDARKEESTVEPQDLAHARGALNRAMNEAAQTTRAGARRRRMRVGIGGVASVGALAAVAFVATSVFAPPPSTENTAAASEVLQAAADATLTSVTGVDVPLDDGQYLRIETTLDQVMFNQNIANPETAAFGLQRDSVLYVPADRADDWLLETLPGEVTGVYGVGGQEWLEAVQGESQTWMNQATTVAALPGGVEASGQPVETYRDQYDEMPRDPQQLLQWFRDAAPNGYAGFAIVNALWLNLPPADVRAAMLLALAESGEYALVAQEGDLATLERVVDADRAGESRQQFVIDTAQGLIVQMIDSPEYPAVLNLNQTTMTFTLTVVDEAPAPTQ</sequence>
<keyword evidence="1" id="KW-1133">Transmembrane helix</keyword>
<dbReference type="OrthoDB" id="3387554at2"/>
<dbReference type="Proteomes" id="UP000321196">
    <property type="component" value="Unassembled WGS sequence"/>
</dbReference>
<name>A0A5C8HLQ1_9MICO</name>
<feature type="transmembrane region" description="Helical" evidence="1">
    <location>
        <begin position="51"/>
        <end position="74"/>
    </location>
</feature>
<keyword evidence="3" id="KW-1185">Reference proteome</keyword>
<evidence type="ECO:0008006" key="4">
    <source>
        <dbReference type="Google" id="ProtNLM"/>
    </source>
</evidence>
<reference evidence="2 3" key="1">
    <citation type="submission" date="2019-08" db="EMBL/GenBank/DDBJ databases">
        <authorList>
            <person name="Dong K."/>
        </authorList>
    </citation>
    <scope>NUCLEOTIDE SEQUENCE [LARGE SCALE GENOMIC DNA]</scope>
    <source>
        <strain evidence="2 3">M4-8</strain>
    </source>
</reference>
<evidence type="ECO:0000313" key="2">
    <source>
        <dbReference type="EMBL" id="TXK04175.1"/>
    </source>
</evidence>
<dbReference type="EMBL" id="VRSW01000003">
    <property type="protein sequence ID" value="TXK04175.1"/>
    <property type="molecule type" value="Genomic_DNA"/>
</dbReference>
<dbReference type="RefSeq" id="WP_147826231.1">
    <property type="nucleotide sequence ID" value="NZ_BAAARG010000003.1"/>
</dbReference>